<dbReference type="FunFam" id="2.30.29.30:FF:000203">
    <property type="entry name" value="PH domain-containing protein"/>
    <property type="match status" value="1"/>
</dbReference>
<dbReference type="VEuPathDB" id="FungiDB:ATEG_02580"/>
<feature type="region of interest" description="Disordered" evidence="1">
    <location>
        <begin position="877"/>
        <end position="926"/>
    </location>
</feature>
<feature type="compositionally biased region" description="Basic and acidic residues" evidence="1">
    <location>
        <begin position="681"/>
        <end position="692"/>
    </location>
</feature>
<evidence type="ECO:0000256" key="1">
    <source>
        <dbReference type="SAM" id="MobiDB-lite"/>
    </source>
</evidence>
<dbReference type="EMBL" id="BLJY01000002">
    <property type="protein sequence ID" value="GFF13564.1"/>
    <property type="molecule type" value="Genomic_DNA"/>
</dbReference>
<organism evidence="2 3">
    <name type="scientific">Aspergillus terreus</name>
    <dbReference type="NCBI Taxonomy" id="33178"/>
    <lineage>
        <taxon>Eukaryota</taxon>
        <taxon>Fungi</taxon>
        <taxon>Dikarya</taxon>
        <taxon>Ascomycota</taxon>
        <taxon>Pezizomycotina</taxon>
        <taxon>Eurotiomycetes</taxon>
        <taxon>Eurotiomycetidae</taxon>
        <taxon>Eurotiales</taxon>
        <taxon>Aspergillaceae</taxon>
        <taxon>Aspergillus</taxon>
        <taxon>Aspergillus subgen. Circumdati</taxon>
    </lineage>
</organism>
<reference evidence="2 3" key="1">
    <citation type="submission" date="2020-01" db="EMBL/GenBank/DDBJ databases">
        <title>Aspergillus terreus IFO 6365 whole genome shotgun sequence.</title>
        <authorList>
            <person name="Kanamasa S."/>
            <person name="Takahashi H."/>
        </authorList>
    </citation>
    <scope>NUCLEOTIDE SEQUENCE [LARGE SCALE GENOMIC DNA]</scope>
    <source>
        <strain evidence="2 3">IFO 6365</strain>
    </source>
</reference>
<dbReference type="Pfam" id="PF00169">
    <property type="entry name" value="PH"/>
    <property type="match status" value="1"/>
</dbReference>
<name>A0A5M3YV29_ASPTE</name>
<feature type="compositionally biased region" description="Basic and acidic residues" evidence="1">
    <location>
        <begin position="788"/>
        <end position="798"/>
    </location>
</feature>
<feature type="compositionally biased region" description="Polar residues" evidence="1">
    <location>
        <begin position="877"/>
        <end position="888"/>
    </location>
</feature>
<evidence type="ECO:0000313" key="3">
    <source>
        <dbReference type="Proteomes" id="UP000452235"/>
    </source>
</evidence>
<evidence type="ECO:0000313" key="2">
    <source>
        <dbReference type="EMBL" id="GFF13564.1"/>
    </source>
</evidence>
<feature type="compositionally biased region" description="Low complexity" evidence="1">
    <location>
        <begin position="38"/>
        <end position="49"/>
    </location>
</feature>
<feature type="compositionally biased region" description="Low complexity" evidence="1">
    <location>
        <begin position="467"/>
        <end position="478"/>
    </location>
</feature>
<feature type="compositionally biased region" description="Basic and acidic residues" evidence="1">
    <location>
        <begin position="889"/>
        <end position="906"/>
    </location>
</feature>
<feature type="compositionally biased region" description="Polar residues" evidence="1">
    <location>
        <begin position="525"/>
        <end position="561"/>
    </location>
</feature>
<feature type="compositionally biased region" description="Polar residues" evidence="1">
    <location>
        <begin position="493"/>
        <end position="506"/>
    </location>
</feature>
<dbReference type="Proteomes" id="UP000452235">
    <property type="component" value="Unassembled WGS sequence"/>
</dbReference>
<dbReference type="SUPFAM" id="SSF50729">
    <property type="entry name" value="PH domain-like"/>
    <property type="match status" value="1"/>
</dbReference>
<feature type="compositionally biased region" description="Basic and acidic residues" evidence="1">
    <location>
        <begin position="584"/>
        <end position="593"/>
    </location>
</feature>
<feature type="compositionally biased region" description="Basic and acidic residues" evidence="1">
    <location>
        <begin position="913"/>
        <end position="926"/>
    </location>
</feature>
<feature type="region of interest" description="Disordered" evidence="1">
    <location>
        <begin position="462"/>
        <end position="506"/>
    </location>
</feature>
<comment type="caution">
    <text evidence="2">The sequence shown here is derived from an EMBL/GenBank/DDBJ whole genome shotgun (WGS) entry which is preliminary data.</text>
</comment>
<dbReference type="SMART" id="SM00233">
    <property type="entry name" value="PH"/>
    <property type="match status" value="1"/>
</dbReference>
<dbReference type="Gene3D" id="2.30.29.30">
    <property type="entry name" value="Pleckstrin-homology domain (PH domain)/Phosphotyrosine-binding domain (PTB)"/>
    <property type="match status" value="1"/>
</dbReference>
<dbReference type="OrthoDB" id="5563754at2759"/>
<feature type="region of interest" description="Disordered" evidence="1">
    <location>
        <begin position="14"/>
        <end position="76"/>
    </location>
</feature>
<feature type="compositionally biased region" description="Polar residues" evidence="1">
    <location>
        <begin position="805"/>
        <end position="828"/>
    </location>
</feature>
<dbReference type="InterPro" id="IPR011993">
    <property type="entry name" value="PH-like_dom_sf"/>
</dbReference>
<dbReference type="PROSITE" id="PS50003">
    <property type="entry name" value="PH_DOMAIN"/>
    <property type="match status" value="1"/>
</dbReference>
<dbReference type="AlphaFoldDB" id="A0A5M3YV29"/>
<sequence>MGRSRVRSFISAFGVSSRKESAGQNHRTSSASFTLNNPPSRVDTPSTDTPSPPDASPTEMSTINERRASRPGSMIFSHNPPLMELANDTPPELQPIFGYLNSHANKLYHEGYFLKLNDLDIHGRPCADRQWVECYAQLVGTALSLWDAAALDAAGEEAEVPPTFINLADASIKVIETLPTRNQGVEPLKNVLSICSAGQNRYLLHFNSFHSLTQWAAAIRLTLFEHTSLYEAYTGSIIAGKGKNLNNIRAIMERSRFKYEDWARVRFGAGTPWRRCWFVITPPDEKQLKKAQKSMKNKSAYDRAPKLVTGNIKFYETRKTKKAKPIATITDAYSAFAIYPESQALIEQSTLVKIEGQITIHSQQPSTSEGFVFVMPEVHPAIPGFEMMLRFLIPTFDTFNLYGRPTRLIAATNHIKSIMFAFPNQRRYGYLDIMDIASLMQSPNSQNWSEAEWRQQLKEATARRMASGRSRTSSLSGGKPRFRASLPSRYSRVASQNNDMLPTGQVGFNQSTDAIIHEVPKDDSVSSTYHSRGASDTTGFSPMKNEPQTSIVESSPSSSAQELAPSGTDRPRTKDSNEQSSSDGEWKQSDVHTHPIAQQLRSPSPPSPVTMPPAFTHGPGELPSTRPQPSPDFTKARNRMSHGTLTELAAASGKLNLSGAFETPEQRRAKELNGSAPYELTRIDSHRSEKLEPGLVFASSTDRAAAHQNQGPPPPEHRTNDTFGGPLPKPNRQSLQLDTKAVKRKPLPHQQYRGIAITSPTGTEPSYDDLRHTVDEDALNRVGSRHLPSPDKEYHQDEDSVYDDASTTSPDYASTHESVYSKHSTRSVTRPRMGVMKTVGETPKKDLVIGDAHYTLDHSSDANMDIPSVDFGPTLTYLPTTGRPTTSDTLKKASHKNDSDALEKNRSSVPTHPMDRTHSRSPNQDEYRRSVLWQPGMAAARPVTPGGLTPEQYVQQRATSNTPIAMHHRSPSTTPTPPPARPVSGDWMTHSRSASQMTITRDGPARPHSRGANSMMSYNDISSHLSAREQEHVARVTGSSFFNLTNENKKHQPQVNPMGLVGAIDAREREKKSIMDGMSNQMVQHAIAQRQQHWQQHQQQPAPTPPTHQYGIQGGARHSVYNLPAASHTWDALNQAYRPEEPRRQSWYGQFAAQQPQTYQQGPYFNQHPSHFSNANAMHY</sequence>
<keyword evidence="3" id="KW-1185">Reference proteome</keyword>
<feature type="compositionally biased region" description="Basic and acidic residues" evidence="1">
    <location>
        <begin position="768"/>
        <end position="779"/>
    </location>
</feature>
<feature type="compositionally biased region" description="Polar residues" evidence="1">
    <location>
        <begin position="22"/>
        <end position="37"/>
    </location>
</feature>
<feature type="region of interest" description="Disordered" evidence="1">
    <location>
        <begin position="659"/>
        <end position="829"/>
    </location>
</feature>
<protein>
    <submittedName>
        <fullName evidence="2">PH domain protein</fullName>
    </submittedName>
</protein>
<dbReference type="InterPro" id="IPR058155">
    <property type="entry name" value="Skg3/CAF120-like_PH"/>
</dbReference>
<dbReference type="Pfam" id="PF25381">
    <property type="entry name" value="PH_26"/>
    <property type="match status" value="1"/>
</dbReference>
<feature type="compositionally biased region" description="Polar residues" evidence="1">
    <location>
        <begin position="698"/>
        <end position="710"/>
    </location>
</feature>
<gene>
    <name evidence="2" type="ORF">ATEIFO6365_0002067500</name>
</gene>
<proteinExistence type="predicted"/>
<dbReference type="InterPro" id="IPR001849">
    <property type="entry name" value="PH_domain"/>
</dbReference>
<feature type="region of interest" description="Disordered" evidence="1">
    <location>
        <begin position="519"/>
        <end position="637"/>
    </location>
</feature>
<accession>A0A5M3YV29</accession>